<dbReference type="InterPro" id="IPR057840">
    <property type="entry name" value="FimV_N"/>
</dbReference>
<keyword evidence="5" id="KW-1185">Reference proteome</keyword>
<feature type="chain" id="PRO_5037310026" description="LysM domain-containing protein" evidence="2">
    <location>
        <begin position="30"/>
        <end position="547"/>
    </location>
</feature>
<feature type="domain" description="LysM" evidence="3">
    <location>
        <begin position="280"/>
        <end position="333"/>
    </location>
</feature>
<name>A0A918NYH2_9NEIS</name>
<feature type="signal peptide" evidence="2">
    <location>
        <begin position="1"/>
        <end position="29"/>
    </location>
</feature>
<protein>
    <recommendedName>
        <fullName evidence="3">LysM domain-containing protein</fullName>
    </recommendedName>
</protein>
<feature type="region of interest" description="Disordered" evidence="1">
    <location>
        <begin position="449"/>
        <end position="484"/>
    </location>
</feature>
<dbReference type="Proteomes" id="UP000645257">
    <property type="component" value="Unassembled WGS sequence"/>
</dbReference>
<evidence type="ECO:0000313" key="5">
    <source>
        <dbReference type="Proteomes" id="UP000645257"/>
    </source>
</evidence>
<feature type="region of interest" description="Disordered" evidence="1">
    <location>
        <begin position="342"/>
        <end position="371"/>
    </location>
</feature>
<keyword evidence="2" id="KW-0732">Signal</keyword>
<dbReference type="RefSeq" id="WP_189531181.1">
    <property type="nucleotide sequence ID" value="NZ_BMYX01000002.1"/>
</dbReference>
<gene>
    <name evidence="4" type="ORF">GCM10011289_06680</name>
</gene>
<sequence>MKRNFEPARHAASLMLLAAFGAMPGAACAGLGAIRVDSAAGQPFEADIPLVDETLPDDAAVTLADRNRYALISPYSPSAGKLAFTLLRRADGSVSGVRIRGPAAFDEDLLRFAVEVSWSAGRLVREFEVDYRRDGPRRSPSRDEPAKKALPPAQKNPWLGNLVLGGMRVLSRPGEPFLADIELAGTALAGAAGQAELMVVPELDGGALARELAARVAGMSVERLPADGARLRWRIRSEMALDAPVLAFRLEARVGRHAVTRRYTLLRTRDAWVMSGEGGLRYRVRTGDTLSSIAARLTGAARGVSMAKLVADNPGAFVDGDPDRLKAGALLRYPASWGAAGSEATRAAPSPQPAAVPDRAAPAKKSVADPEAERLKARLAGQEALLREAQARSAALEARMRDLAARERRAARPEARESGQVAPSSDPASLLLYGAAGAAALAGGAALVRRSQPKRDKGRGEPPPAHPGALPDSPEDAAAAISPQDILRPEMPLQVEGFLPDEFELPSAKEEGPGTLPDKQALARLYLEMGDFEAARALLGTAPPRSR</sequence>
<feature type="compositionally biased region" description="Basic and acidic residues" evidence="1">
    <location>
        <begin position="132"/>
        <end position="147"/>
    </location>
</feature>
<comment type="caution">
    <text evidence="4">The sequence shown here is derived from an EMBL/GenBank/DDBJ whole genome shotgun (WGS) entry which is preliminary data.</text>
</comment>
<dbReference type="SMART" id="SM00257">
    <property type="entry name" value="LysM"/>
    <property type="match status" value="1"/>
</dbReference>
<evidence type="ECO:0000256" key="2">
    <source>
        <dbReference type="SAM" id="SignalP"/>
    </source>
</evidence>
<dbReference type="Pfam" id="PF25800">
    <property type="entry name" value="FimV_N"/>
    <property type="match status" value="2"/>
</dbReference>
<dbReference type="CDD" id="cd00118">
    <property type="entry name" value="LysM"/>
    <property type="match status" value="1"/>
</dbReference>
<feature type="region of interest" description="Disordered" evidence="1">
    <location>
        <begin position="132"/>
        <end position="154"/>
    </location>
</feature>
<accession>A0A918NYH2</accession>
<evidence type="ECO:0000259" key="3">
    <source>
        <dbReference type="PROSITE" id="PS51782"/>
    </source>
</evidence>
<evidence type="ECO:0000256" key="1">
    <source>
        <dbReference type="SAM" id="MobiDB-lite"/>
    </source>
</evidence>
<dbReference type="InterPro" id="IPR018392">
    <property type="entry name" value="LysM"/>
</dbReference>
<dbReference type="Gene3D" id="3.10.350.10">
    <property type="entry name" value="LysM domain"/>
    <property type="match status" value="1"/>
</dbReference>
<evidence type="ECO:0000313" key="4">
    <source>
        <dbReference type="EMBL" id="GGY06790.1"/>
    </source>
</evidence>
<feature type="compositionally biased region" description="Basic and acidic residues" evidence="1">
    <location>
        <begin position="405"/>
        <end position="417"/>
    </location>
</feature>
<dbReference type="AlphaFoldDB" id="A0A918NYH2"/>
<dbReference type="PROSITE" id="PS51782">
    <property type="entry name" value="LYSM"/>
    <property type="match status" value="1"/>
</dbReference>
<feature type="region of interest" description="Disordered" evidence="1">
    <location>
        <begin position="405"/>
        <end position="426"/>
    </location>
</feature>
<dbReference type="Pfam" id="PF01476">
    <property type="entry name" value="LysM"/>
    <property type="match status" value="1"/>
</dbReference>
<dbReference type="InterPro" id="IPR036779">
    <property type="entry name" value="LysM_dom_sf"/>
</dbReference>
<dbReference type="EMBL" id="BMYX01000002">
    <property type="protein sequence ID" value="GGY06790.1"/>
    <property type="molecule type" value="Genomic_DNA"/>
</dbReference>
<reference evidence="4" key="2">
    <citation type="submission" date="2020-09" db="EMBL/GenBank/DDBJ databases">
        <authorList>
            <person name="Sun Q."/>
            <person name="Kim S."/>
        </authorList>
    </citation>
    <scope>NUCLEOTIDE SEQUENCE</scope>
    <source>
        <strain evidence="4">KCTC 32182</strain>
    </source>
</reference>
<reference evidence="4" key="1">
    <citation type="journal article" date="2014" name="Int. J. Syst. Evol. Microbiol.">
        <title>Complete genome sequence of Corynebacterium casei LMG S-19264T (=DSM 44701T), isolated from a smear-ripened cheese.</title>
        <authorList>
            <consortium name="US DOE Joint Genome Institute (JGI-PGF)"/>
            <person name="Walter F."/>
            <person name="Albersmeier A."/>
            <person name="Kalinowski J."/>
            <person name="Ruckert C."/>
        </authorList>
    </citation>
    <scope>NUCLEOTIDE SEQUENCE</scope>
    <source>
        <strain evidence="4">KCTC 32182</strain>
    </source>
</reference>
<proteinExistence type="predicted"/>
<organism evidence="4 5">
    <name type="scientific">Paludibacterium paludis</name>
    <dbReference type="NCBI Taxonomy" id="1225769"/>
    <lineage>
        <taxon>Bacteria</taxon>
        <taxon>Pseudomonadati</taxon>
        <taxon>Pseudomonadota</taxon>
        <taxon>Betaproteobacteria</taxon>
        <taxon>Neisseriales</taxon>
        <taxon>Chromobacteriaceae</taxon>
        <taxon>Paludibacterium</taxon>
    </lineage>
</organism>